<organism evidence="1">
    <name type="scientific">Anguilla anguilla</name>
    <name type="common">European freshwater eel</name>
    <name type="synonym">Muraena anguilla</name>
    <dbReference type="NCBI Taxonomy" id="7936"/>
    <lineage>
        <taxon>Eukaryota</taxon>
        <taxon>Metazoa</taxon>
        <taxon>Chordata</taxon>
        <taxon>Craniata</taxon>
        <taxon>Vertebrata</taxon>
        <taxon>Euteleostomi</taxon>
        <taxon>Actinopterygii</taxon>
        <taxon>Neopterygii</taxon>
        <taxon>Teleostei</taxon>
        <taxon>Anguilliformes</taxon>
        <taxon>Anguillidae</taxon>
        <taxon>Anguilla</taxon>
    </lineage>
</organism>
<reference evidence="1" key="1">
    <citation type="submission" date="2014-11" db="EMBL/GenBank/DDBJ databases">
        <authorList>
            <person name="Amaro Gonzalez C."/>
        </authorList>
    </citation>
    <scope>NUCLEOTIDE SEQUENCE</scope>
</reference>
<evidence type="ECO:0000313" key="1">
    <source>
        <dbReference type="EMBL" id="JAH22195.1"/>
    </source>
</evidence>
<name>A0A0E9R117_ANGAN</name>
<accession>A0A0E9R117</accession>
<reference evidence="1" key="2">
    <citation type="journal article" date="2015" name="Fish Shellfish Immunol.">
        <title>Early steps in the European eel (Anguilla anguilla)-Vibrio vulnificus interaction in the gills: Role of the RtxA13 toxin.</title>
        <authorList>
            <person name="Callol A."/>
            <person name="Pajuelo D."/>
            <person name="Ebbesson L."/>
            <person name="Teles M."/>
            <person name="MacKenzie S."/>
            <person name="Amaro C."/>
        </authorList>
    </citation>
    <scope>NUCLEOTIDE SEQUENCE</scope>
</reference>
<sequence>MSRTYRKRCWLAV</sequence>
<dbReference type="EMBL" id="GBXM01086382">
    <property type="protein sequence ID" value="JAH22195.1"/>
    <property type="molecule type" value="Transcribed_RNA"/>
</dbReference>
<protein>
    <submittedName>
        <fullName evidence="1">Uncharacterized protein</fullName>
    </submittedName>
</protein>
<proteinExistence type="predicted"/>